<reference evidence="2" key="1">
    <citation type="submission" date="2013-07" db="EMBL/GenBank/DDBJ databases">
        <title>Midgut Transcriptome Profiling of Anoplphora glabripennis, a Lignocellulose Degrading, Wood-Boring Cerambycid.</title>
        <authorList>
            <person name="Scully E.D."/>
            <person name="Hoover K."/>
            <person name="Carlson J.E."/>
            <person name="Tien M."/>
            <person name="Geib S.M."/>
        </authorList>
    </citation>
    <scope>NUCLEOTIDE SEQUENCE</scope>
</reference>
<evidence type="ECO:0000313" key="2">
    <source>
        <dbReference type="EMBL" id="JAB67132.1"/>
    </source>
</evidence>
<sequence length="166" mass="18566">MSKYTARSSFEKKNYEPRRKNHAFSAIFLTGQFNRDDWYVDSGASFHLTLDENSLENAVNQPDIQIMVADETKLAVSCVGEVNLTTLVDNEKHRVIIKNVKCVPALTTNLLSVSQLIKNGNSVNFEKNCCKIFNNKGTLVATADLVNNVYRLNAEKPNHCLLAKSA</sequence>
<evidence type="ECO:0000259" key="1">
    <source>
        <dbReference type="Pfam" id="PF22936"/>
    </source>
</evidence>
<organism evidence="2">
    <name type="scientific">Anoplophora glabripennis</name>
    <name type="common">Asian longhorn beetle</name>
    <name type="synonym">Anoplophora nobilis</name>
    <dbReference type="NCBI Taxonomy" id="217634"/>
    <lineage>
        <taxon>Eukaryota</taxon>
        <taxon>Metazoa</taxon>
        <taxon>Ecdysozoa</taxon>
        <taxon>Arthropoda</taxon>
        <taxon>Hexapoda</taxon>
        <taxon>Insecta</taxon>
        <taxon>Pterygota</taxon>
        <taxon>Neoptera</taxon>
        <taxon>Endopterygota</taxon>
        <taxon>Coleoptera</taxon>
        <taxon>Polyphaga</taxon>
        <taxon>Cucujiformia</taxon>
        <taxon>Chrysomeloidea</taxon>
        <taxon>Cerambycidae</taxon>
        <taxon>Lamiinae</taxon>
        <taxon>Lamiini</taxon>
        <taxon>Anoplophora</taxon>
    </lineage>
</organism>
<dbReference type="EMBL" id="GALX01001334">
    <property type="protein sequence ID" value="JAB67132.1"/>
    <property type="molecule type" value="Transcribed_RNA"/>
</dbReference>
<accession>V5GZ13</accession>
<dbReference type="InterPro" id="IPR054722">
    <property type="entry name" value="PolX-like_BBD"/>
</dbReference>
<feature type="domain" description="Retrovirus-related Pol polyprotein from transposon TNT 1-94-like beta-barrel" evidence="1">
    <location>
        <begin position="38"/>
        <end position="120"/>
    </location>
</feature>
<feature type="non-terminal residue" evidence="2">
    <location>
        <position position="166"/>
    </location>
</feature>
<dbReference type="Pfam" id="PF22936">
    <property type="entry name" value="Pol_BBD"/>
    <property type="match status" value="1"/>
</dbReference>
<dbReference type="AlphaFoldDB" id="V5GZ13"/>
<proteinExistence type="predicted"/>
<name>V5GZ13_ANOGL</name>
<protein>
    <recommendedName>
        <fullName evidence="1">Retrovirus-related Pol polyprotein from transposon TNT 1-94-like beta-barrel domain-containing protein</fullName>
    </recommendedName>
</protein>